<dbReference type="RefSeq" id="WP_106324848.1">
    <property type="nucleotide sequence ID" value="NZ_PVMZ01000015.1"/>
</dbReference>
<sequence length="250" mass="26603">MAGPSVTAVVDDETWVVEFTVRGSWGRPLWLAAFNLLNKCLAHHPAGLLLDLRGLLDPGAISAPLWLTAATHGLRMEPAVGVAACVPARTDLAVRLGGVIAGQLVPAFPTVPLARSFLTSHRPRMDRVRLHLPPDTAAAARARYMVTAACEEWGMGSLVPRARLVVSELVVNAAEHAGTPIDVLISRRGQGAYLHLAVLDGSRDHPVIRAGAVDPLTERGYGLHIVDAAVQGWGALPTHHGKMVWALLKA</sequence>
<dbReference type="Proteomes" id="UP000239415">
    <property type="component" value="Unassembled WGS sequence"/>
</dbReference>
<comment type="caution">
    <text evidence="1">The sequence shown here is derived from an EMBL/GenBank/DDBJ whole genome shotgun (WGS) entry which is preliminary data.</text>
</comment>
<dbReference type="InterPro" id="IPR036890">
    <property type="entry name" value="HATPase_C_sf"/>
</dbReference>
<organism evidence="1 2">
    <name type="scientific">Actinoplanes italicus</name>
    <dbReference type="NCBI Taxonomy" id="113567"/>
    <lineage>
        <taxon>Bacteria</taxon>
        <taxon>Bacillati</taxon>
        <taxon>Actinomycetota</taxon>
        <taxon>Actinomycetes</taxon>
        <taxon>Micromonosporales</taxon>
        <taxon>Micromonosporaceae</taxon>
        <taxon>Actinoplanes</taxon>
    </lineage>
</organism>
<dbReference type="OrthoDB" id="3364147at2"/>
<dbReference type="CDD" id="cd16936">
    <property type="entry name" value="HATPase_RsbW-like"/>
    <property type="match status" value="1"/>
</dbReference>
<evidence type="ECO:0000313" key="2">
    <source>
        <dbReference type="Proteomes" id="UP000239415"/>
    </source>
</evidence>
<proteinExistence type="predicted"/>
<dbReference type="AlphaFoldDB" id="A0A2T0K3U4"/>
<gene>
    <name evidence="1" type="ORF">CLV67_11547</name>
</gene>
<dbReference type="PANTHER" id="PTHR35526:SF3">
    <property type="entry name" value="ANTI-SIGMA-F FACTOR RSBW"/>
    <property type="match status" value="1"/>
</dbReference>
<dbReference type="Gene3D" id="3.30.565.10">
    <property type="entry name" value="Histidine kinase-like ATPase, C-terminal domain"/>
    <property type="match status" value="1"/>
</dbReference>
<keyword evidence="2" id="KW-1185">Reference proteome</keyword>
<dbReference type="InterPro" id="IPR050267">
    <property type="entry name" value="Anti-sigma-factor_SerPK"/>
</dbReference>
<dbReference type="SUPFAM" id="SSF55874">
    <property type="entry name" value="ATPase domain of HSP90 chaperone/DNA topoisomerase II/histidine kinase"/>
    <property type="match status" value="1"/>
</dbReference>
<reference evidence="1 2" key="1">
    <citation type="submission" date="2018-03" db="EMBL/GenBank/DDBJ databases">
        <title>Genomic Encyclopedia of Archaeal and Bacterial Type Strains, Phase II (KMG-II): from individual species to whole genera.</title>
        <authorList>
            <person name="Goeker M."/>
        </authorList>
    </citation>
    <scope>NUCLEOTIDE SEQUENCE [LARGE SCALE GENOMIC DNA]</scope>
    <source>
        <strain evidence="1 2">DSM 43146</strain>
    </source>
</reference>
<dbReference type="EMBL" id="PVMZ01000015">
    <property type="protein sequence ID" value="PRX17555.1"/>
    <property type="molecule type" value="Genomic_DNA"/>
</dbReference>
<accession>A0A2T0K3U4</accession>
<evidence type="ECO:0008006" key="3">
    <source>
        <dbReference type="Google" id="ProtNLM"/>
    </source>
</evidence>
<evidence type="ECO:0000313" key="1">
    <source>
        <dbReference type="EMBL" id="PRX17555.1"/>
    </source>
</evidence>
<name>A0A2T0K3U4_9ACTN</name>
<dbReference type="PANTHER" id="PTHR35526">
    <property type="entry name" value="ANTI-SIGMA-F FACTOR RSBW-RELATED"/>
    <property type="match status" value="1"/>
</dbReference>
<protein>
    <recommendedName>
        <fullName evidence="3">Histidine kinase-like protein</fullName>
    </recommendedName>
</protein>